<dbReference type="EMBL" id="FWFQ01000030">
    <property type="protein sequence ID" value="SLN61499.1"/>
    <property type="molecule type" value="Genomic_DNA"/>
</dbReference>
<dbReference type="RefSeq" id="WP_085869738.1">
    <property type="nucleotide sequence ID" value="NZ_FWFQ01000030.1"/>
</dbReference>
<dbReference type="AlphaFoldDB" id="A0A1Y5TD92"/>
<organism evidence="2 3">
    <name type="scientific">Pseudoruegeria aquimaris</name>
    <dbReference type="NCBI Taxonomy" id="393663"/>
    <lineage>
        <taxon>Bacteria</taxon>
        <taxon>Pseudomonadati</taxon>
        <taxon>Pseudomonadota</taxon>
        <taxon>Alphaproteobacteria</taxon>
        <taxon>Rhodobacterales</taxon>
        <taxon>Roseobacteraceae</taxon>
        <taxon>Pseudoruegeria</taxon>
    </lineage>
</organism>
<keyword evidence="1" id="KW-0812">Transmembrane</keyword>
<protein>
    <submittedName>
        <fullName evidence="2">Uncharacterized protein</fullName>
    </submittedName>
</protein>
<reference evidence="2 3" key="1">
    <citation type="submission" date="2017-03" db="EMBL/GenBank/DDBJ databases">
        <authorList>
            <person name="Afonso C.L."/>
            <person name="Miller P.J."/>
            <person name="Scott M.A."/>
            <person name="Spackman E."/>
            <person name="Goraichik I."/>
            <person name="Dimitrov K.M."/>
            <person name="Suarez D.L."/>
            <person name="Swayne D.E."/>
        </authorList>
    </citation>
    <scope>NUCLEOTIDE SEQUENCE [LARGE SCALE GENOMIC DNA]</scope>
    <source>
        <strain evidence="2 3">CECT 7680</strain>
    </source>
</reference>
<evidence type="ECO:0000313" key="3">
    <source>
        <dbReference type="Proteomes" id="UP000193409"/>
    </source>
</evidence>
<sequence length="69" mass="7732">MDQHGTGVRAYRWLVFILAAGYTVYHLATGDYGNFGGPFRYLTFWALMMSFVSASRMLALTCPPLVPHS</sequence>
<proteinExistence type="predicted"/>
<accession>A0A1Y5TD92</accession>
<keyword evidence="1" id="KW-0472">Membrane</keyword>
<dbReference type="Proteomes" id="UP000193409">
    <property type="component" value="Unassembled WGS sequence"/>
</dbReference>
<gene>
    <name evidence="2" type="ORF">PSA7680_03246</name>
</gene>
<keyword evidence="1" id="KW-1133">Transmembrane helix</keyword>
<evidence type="ECO:0000313" key="2">
    <source>
        <dbReference type="EMBL" id="SLN61499.1"/>
    </source>
</evidence>
<feature type="transmembrane region" description="Helical" evidence="1">
    <location>
        <begin position="12"/>
        <end position="29"/>
    </location>
</feature>
<name>A0A1Y5TD92_9RHOB</name>
<keyword evidence="3" id="KW-1185">Reference proteome</keyword>
<evidence type="ECO:0000256" key="1">
    <source>
        <dbReference type="SAM" id="Phobius"/>
    </source>
</evidence>
<feature type="transmembrane region" description="Helical" evidence="1">
    <location>
        <begin position="41"/>
        <end position="59"/>
    </location>
</feature>